<sequence length="82" mass="9101">MLASEQLSQDVISLARDSAPVDGTIFYAFGLPSPRPFPSREYECPSQMQSTCNSEFHTREAPVKDGKTLKSFNTLGCIQESR</sequence>
<evidence type="ECO:0000313" key="1">
    <source>
        <dbReference type="EMBL" id="SBV90945.1"/>
    </source>
</evidence>
<dbReference type="EMBL" id="FLUO01000001">
    <property type="protein sequence ID" value="SBV90945.1"/>
    <property type="molecule type" value="Genomic_DNA"/>
</dbReference>
<dbReference type="AlphaFoldDB" id="A0A212IVK7"/>
<accession>A0A212IVK7</accession>
<name>A0A212IVK7_9PROT</name>
<organism evidence="1">
    <name type="scientific">uncultured Alphaproteobacteria bacterium</name>
    <dbReference type="NCBI Taxonomy" id="91750"/>
    <lineage>
        <taxon>Bacteria</taxon>
        <taxon>Pseudomonadati</taxon>
        <taxon>Pseudomonadota</taxon>
        <taxon>Alphaproteobacteria</taxon>
        <taxon>environmental samples</taxon>
    </lineage>
</organism>
<proteinExistence type="predicted"/>
<protein>
    <submittedName>
        <fullName evidence="1">Uncharacterized protein</fullName>
    </submittedName>
</protein>
<gene>
    <name evidence="1" type="ORF">KL86APRO_10064</name>
</gene>
<reference evidence="1" key="1">
    <citation type="submission" date="2016-04" db="EMBL/GenBank/DDBJ databases">
        <authorList>
            <person name="Evans L.H."/>
            <person name="Alamgir A."/>
            <person name="Owens N."/>
            <person name="Weber N.D."/>
            <person name="Virtaneva K."/>
            <person name="Barbian K."/>
            <person name="Babar A."/>
            <person name="Rosenke K."/>
        </authorList>
    </citation>
    <scope>NUCLEOTIDE SEQUENCE</scope>
    <source>
        <strain evidence="1">86</strain>
    </source>
</reference>